<feature type="compositionally biased region" description="Polar residues" evidence="1">
    <location>
        <begin position="119"/>
        <end position="141"/>
    </location>
</feature>
<dbReference type="AlphaFoldDB" id="A0A9Q3JCR1"/>
<keyword evidence="3" id="KW-1185">Reference proteome</keyword>
<proteinExistence type="predicted"/>
<evidence type="ECO:0000256" key="1">
    <source>
        <dbReference type="SAM" id="MobiDB-lite"/>
    </source>
</evidence>
<organism evidence="2 3">
    <name type="scientific">Austropuccinia psidii MF-1</name>
    <dbReference type="NCBI Taxonomy" id="1389203"/>
    <lineage>
        <taxon>Eukaryota</taxon>
        <taxon>Fungi</taxon>
        <taxon>Dikarya</taxon>
        <taxon>Basidiomycota</taxon>
        <taxon>Pucciniomycotina</taxon>
        <taxon>Pucciniomycetes</taxon>
        <taxon>Pucciniales</taxon>
        <taxon>Sphaerophragmiaceae</taxon>
        <taxon>Austropuccinia</taxon>
    </lineage>
</organism>
<feature type="compositionally biased region" description="Polar residues" evidence="1">
    <location>
        <begin position="95"/>
        <end position="105"/>
    </location>
</feature>
<feature type="compositionally biased region" description="Polar residues" evidence="1">
    <location>
        <begin position="243"/>
        <end position="253"/>
    </location>
</feature>
<feature type="region of interest" description="Disordered" evidence="1">
    <location>
        <begin position="85"/>
        <end position="147"/>
    </location>
</feature>
<gene>
    <name evidence="2" type="ORF">O181_099391</name>
</gene>
<comment type="caution">
    <text evidence="2">The sequence shown here is derived from an EMBL/GenBank/DDBJ whole genome shotgun (WGS) entry which is preliminary data.</text>
</comment>
<feature type="region of interest" description="Disordered" evidence="1">
    <location>
        <begin position="191"/>
        <end position="253"/>
    </location>
</feature>
<evidence type="ECO:0000313" key="2">
    <source>
        <dbReference type="EMBL" id="MBW0559676.1"/>
    </source>
</evidence>
<accession>A0A9Q3JCR1</accession>
<sequence length="336" mass="36804">MSASKACRSRSGSVHDSDSEDSIEYVETQSPLSPNIPLTAPIASSMNVAGLNIDVGNPKAPISSTWSIPNISVTPIPLNPTNTQIHVSEGPEGTPQISSNTNPQSKCPCELFLNPGRNPVTSQDPFGQSKKPNLNIPSGSQVHVGDEKWVDGARQKRPLENLTCCGLSEGNPGLTLQKSDELYASSPLFHKEKVTGRHHPYASKTRTGPASSSREKLVDDEDENILPTQSERNDEPRRDNFTAHEQGTQSNSEFTHSQMGLAQSMLEQSKVRQKRNQACKAQNVAKRASQKEQQKWLRAELPENVHGMRSAVHAHCLFLFKVRDKDFSSLPAPPTT</sequence>
<feature type="region of interest" description="Disordered" evidence="1">
    <location>
        <begin position="1"/>
        <end position="34"/>
    </location>
</feature>
<reference evidence="2" key="1">
    <citation type="submission" date="2021-03" db="EMBL/GenBank/DDBJ databases">
        <title>Draft genome sequence of rust myrtle Austropuccinia psidii MF-1, a brazilian biotype.</title>
        <authorList>
            <person name="Quecine M.C."/>
            <person name="Pachon D.M.R."/>
            <person name="Bonatelli M.L."/>
            <person name="Correr F.H."/>
            <person name="Franceschini L.M."/>
            <person name="Leite T.F."/>
            <person name="Margarido G.R.A."/>
            <person name="Almeida C.A."/>
            <person name="Ferrarezi J.A."/>
            <person name="Labate C.A."/>
        </authorList>
    </citation>
    <scope>NUCLEOTIDE SEQUENCE</scope>
    <source>
        <strain evidence="2">MF-1</strain>
    </source>
</reference>
<protein>
    <submittedName>
        <fullName evidence="2">Uncharacterized protein</fullName>
    </submittedName>
</protein>
<dbReference type="EMBL" id="AVOT02068439">
    <property type="protein sequence ID" value="MBW0559676.1"/>
    <property type="molecule type" value="Genomic_DNA"/>
</dbReference>
<evidence type="ECO:0000313" key="3">
    <source>
        <dbReference type="Proteomes" id="UP000765509"/>
    </source>
</evidence>
<dbReference type="Proteomes" id="UP000765509">
    <property type="component" value="Unassembled WGS sequence"/>
</dbReference>
<feature type="compositionally biased region" description="Basic and acidic residues" evidence="1">
    <location>
        <begin position="231"/>
        <end position="242"/>
    </location>
</feature>
<name>A0A9Q3JCR1_9BASI</name>